<dbReference type="KEGG" id="ccal:108622623"/>
<dbReference type="GO" id="GO:0008017">
    <property type="term" value="F:microtubule binding"/>
    <property type="evidence" value="ECO:0007669"/>
    <property type="project" value="InterPro"/>
</dbReference>
<accession>A0AAJ7RY54</accession>
<dbReference type="Gene3D" id="3.40.850.10">
    <property type="entry name" value="Kinesin motor domain"/>
    <property type="match status" value="2"/>
</dbReference>
<dbReference type="PROSITE" id="PS50067">
    <property type="entry name" value="KINESIN_MOTOR_2"/>
    <property type="match status" value="1"/>
</dbReference>
<dbReference type="InterPro" id="IPR019821">
    <property type="entry name" value="Kinesin_motor_CS"/>
</dbReference>
<dbReference type="RefSeq" id="XP_026667441.1">
    <property type="nucleotide sequence ID" value="XM_026811640.1"/>
</dbReference>
<keyword evidence="3" id="KW-0493">Microtubule</keyword>
<dbReference type="Pfam" id="PF00225">
    <property type="entry name" value="Kinesin"/>
    <property type="match status" value="2"/>
</dbReference>
<proteinExistence type="inferred from homology"/>
<dbReference type="GeneID" id="108622623"/>
<reference evidence="11" key="1">
    <citation type="submission" date="2025-08" db="UniProtKB">
        <authorList>
            <consortium name="RefSeq"/>
        </authorList>
    </citation>
    <scope>IDENTIFICATION</scope>
    <source>
        <tissue evidence="11">Whole body</tissue>
    </source>
</reference>
<evidence type="ECO:0000256" key="2">
    <source>
        <dbReference type="ARBA" id="ARBA00022490"/>
    </source>
</evidence>
<dbReference type="Proteomes" id="UP000694925">
    <property type="component" value="Unplaced"/>
</dbReference>
<sequence length="216" mass="24348">MNNTKSGKRERDRGQHIQVFARVRPINDLEKNNKCKNIIEIPNDKELVVHERLHDKFSKKFKFDHVFGPSSKQIELYNIVISPLVEQILAGYNCTVLAYGQTGTGKTFTMEGDSDFSSTLNWQANDCSRSHTVFSITVHMKESTIEGDDVLKTGKLNLVDLAGSENVGRSGAVDRRAKEAGSINQSLLTLSRVITALVERTPHIPYRCNKYPFNLH</sequence>
<comment type="subcellular location">
    <subcellularLocation>
        <location evidence="1">Cytoplasm</location>
        <location evidence="1">Cytoskeleton</location>
    </subcellularLocation>
</comment>
<organism evidence="10 11">
    <name type="scientific">Ceratina calcarata</name>
    <dbReference type="NCBI Taxonomy" id="156304"/>
    <lineage>
        <taxon>Eukaryota</taxon>
        <taxon>Metazoa</taxon>
        <taxon>Ecdysozoa</taxon>
        <taxon>Arthropoda</taxon>
        <taxon>Hexapoda</taxon>
        <taxon>Insecta</taxon>
        <taxon>Pterygota</taxon>
        <taxon>Neoptera</taxon>
        <taxon>Endopterygota</taxon>
        <taxon>Hymenoptera</taxon>
        <taxon>Apocrita</taxon>
        <taxon>Aculeata</taxon>
        <taxon>Apoidea</taxon>
        <taxon>Anthophila</taxon>
        <taxon>Apidae</taxon>
        <taxon>Ceratina</taxon>
        <taxon>Zadontomerus</taxon>
    </lineage>
</organism>
<comment type="similarity">
    <text evidence="8">Belongs to the TRAFAC class myosin-kinesin ATPase superfamily. Kinesin family.</text>
</comment>
<protein>
    <submittedName>
        <fullName evidence="11">Kinesin-like protein KLP2</fullName>
    </submittedName>
</protein>
<dbReference type="PRINTS" id="PR00380">
    <property type="entry name" value="KINESINHEAVY"/>
</dbReference>
<evidence type="ECO:0000256" key="4">
    <source>
        <dbReference type="ARBA" id="ARBA00022741"/>
    </source>
</evidence>
<keyword evidence="10" id="KW-1185">Reference proteome</keyword>
<feature type="binding site" evidence="8">
    <location>
        <begin position="100"/>
        <end position="107"/>
    </location>
    <ligand>
        <name>ATP</name>
        <dbReference type="ChEBI" id="CHEBI:30616"/>
    </ligand>
</feature>
<dbReference type="GO" id="GO:0005524">
    <property type="term" value="F:ATP binding"/>
    <property type="evidence" value="ECO:0007669"/>
    <property type="project" value="UniProtKB-UniRule"/>
</dbReference>
<dbReference type="GO" id="GO:0090307">
    <property type="term" value="P:mitotic spindle assembly"/>
    <property type="evidence" value="ECO:0007669"/>
    <property type="project" value="TreeGrafter"/>
</dbReference>
<dbReference type="GO" id="GO:0005634">
    <property type="term" value="C:nucleus"/>
    <property type="evidence" value="ECO:0007669"/>
    <property type="project" value="TreeGrafter"/>
</dbReference>
<dbReference type="InterPro" id="IPR027417">
    <property type="entry name" value="P-loop_NTPase"/>
</dbReference>
<dbReference type="AlphaFoldDB" id="A0AAJ7RY54"/>
<evidence type="ECO:0000256" key="8">
    <source>
        <dbReference type="PROSITE-ProRule" id="PRU00283"/>
    </source>
</evidence>
<dbReference type="PANTHER" id="PTHR47970:SF12">
    <property type="entry name" value="KINESIN FAMILY MEMBER 11"/>
    <property type="match status" value="1"/>
</dbReference>
<dbReference type="GO" id="GO:0008574">
    <property type="term" value="F:plus-end-directed microtubule motor activity"/>
    <property type="evidence" value="ECO:0007669"/>
    <property type="project" value="TreeGrafter"/>
</dbReference>
<dbReference type="InterPro" id="IPR036961">
    <property type="entry name" value="Kinesin_motor_dom_sf"/>
</dbReference>
<dbReference type="PROSITE" id="PS00411">
    <property type="entry name" value="KINESIN_MOTOR_1"/>
    <property type="match status" value="1"/>
</dbReference>
<dbReference type="GO" id="GO:0007018">
    <property type="term" value="P:microtubule-based movement"/>
    <property type="evidence" value="ECO:0007669"/>
    <property type="project" value="InterPro"/>
</dbReference>
<dbReference type="SMART" id="SM00129">
    <property type="entry name" value="KISc"/>
    <property type="match status" value="1"/>
</dbReference>
<dbReference type="InterPro" id="IPR047149">
    <property type="entry name" value="KIF11-like"/>
</dbReference>
<keyword evidence="6 8" id="KW-0505">Motor protein</keyword>
<evidence type="ECO:0000256" key="1">
    <source>
        <dbReference type="ARBA" id="ARBA00004245"/>
    </source>
</evidence>
<evidence type="ECO:0000256" key="5">
    <source>
        <dbReference type="ARBA" id="ARBA00022840"/>
    </source>
</evidence>
<evidence type="ECO:0000256" key="7">
    <source>
        <dbReference type="ARBA" id="ARBA00023212"/>
    </source>
</evidence>
<keyword evidence="4 8" id="KW-0547">Nucleotide-binding</keyword>
<dbReference type="PANTHER" id="PTHR47970">
    <property type="entry name" value="KINESIN-LIKE PROTEIN KIF11"/>
    <property type="match status" value="1"/>
</dbReference>
<evidence type="ECO:0000256" key="6">
    <source>
        <dbReference type="ARBA" id="ARBA00023175"/>
    </source>
</evidence>
<dbReference type="InterPro" id="IPR001752">
    <property type="entry name" value="Kinesin_motor_dom"/>
</dbReference>
<evidence type="ECO:0000259" key="9">
    <source>
        <dbReference type="PROSITE" id="PS50067"/>
    </source>
</evidence>
<dbReference type="GO" id="GO:0005876">
    <property type="term" value="C:spindle microtubule"/>
    <property type="evidence" value="ECO:0007669"/>
    <property type="project" value="TreeGrafter"/>
</dbReference>
<evidence type="ECO:0000256" key="3">
    <source>
        <dbReference type="ARBA" id="ARBA00022701"/>
    </source>
</evidence>
<dbReference type="GO" id="GO:0072686">
    <property type="term" value="C:mitotic spindle"/>
    <property type="evidence" value="ECO:0007669"/>
    <property type="project" value="TreeGrafter"/>
</dbReference>
<dbReference type="GO" id="GO:0051231">
    <property type="term" value="P:spindle elongation"/>
    <property type="evidence" value="ECO:0007669"/>
    <property type="project" value="TreeGrafter"/>
</dbReference>
<evidence type="ECO:0000313" key="11">
    <source>
        <dbReference type="RefSeq" id="XP_026667441.1"/>
    </source>
</evidence>
<name>A0AAJ7RY54_9HYME</name>
<dbReference type="SUPFAM" id="SSF52540">
    <property type="entry name" value="P-loop containing nucleoside triphosphate hydrolases"/>
    <property type="match status" value="1"/>
</dbReference>
<keyword evidence="7" id="KW-0206">Cytoskeleton</keyword>
<evidence type="ECO:0000313" key="10">
    <source>
        <dbReference type="Proteomes" id="UP000694925"/>
    </source>
</evidence>
<feature type="domain" description="Kinesin motor" evidence="9">
    <location>
        <begin position="16"/>
        <end position="216"/>
    </location>
</feature>
<keyword evidence="2" id="KW-0963">Cytoplasm</keyword>
<gene>
    <name evidence="11" type="primary">LOC108622623</name>
</gene>
<keyword evidence="5 8" id="KW-0067">ATP-binding</keyword>